<reference evidence="1 2" key="1">
    <citation type="journal article" date="2020" name="ISME J.">
        <title>Comparative genomics reveals insights into cyanobacterial evolution and habitat adaptation.</title>
        <authorList>
            <person name="Chen M.Y."/>
            <person name="Teng W.K."/>
            <person name="Zhao L."/>
            <person name="Hu C.X."/>
            <person name="Zhou Y.K."/>
            <person name="Han B.P."/>
            <person name="Song L.R."/>
            <person name="Shu W.S."/>
        </authorList>
    </citation>
    <scope>NUCLEOTIDE SEQUENCE [LARGE SCALE GENOMIC DNA]</scope>
    <source>
        <strain evidence="1 2">FACHB-288</strain>
    </source>
</reference>
<organism evidence="1 2">
    <name type="scientific">Calothrix parietina FACHB-288</name>
    <dbReference type="NCBI Taxonomy" id="2692896"/>
    <lineage>
        <taxon>Bacteria</taxon>
        <taxon>Bacillati</taxon>
        <taxon>Cyanobacteriota</taxon>
        <taxon>Cyanophyceae</taxon>
        <taxon>Nostocales</taxon>
        <taxon>Calotrichaceae</taxon>
        <taxon>Calothrix</taxon>
    </lineage>
</organism>
<proteinExistence type="predicted"/>
<protein>
    <submittedName>
        <fullName evidence="1">Uncharacterized protein</fullName>
    </submittedName>
</protein>
<dbReference type="Proteomes" id="UP000658514">
    <property type="component" value="Unassembled WGS sequence"/>
</dbReference>
<name>A0ABR8ADJ4_9CYAN</name>
<gene>
    <name evidence="1" type="ORF">H6G24_19065</name>
</gene>
<comment type="caution">
    <text evidence="1">The sequence shown here is derived from an EMBL/GenBank/DDBJ whole genome shotgun (WGS) entry which is preliminary data.</text>
</comment>
<dbReference type="EMBL" id="JACJQH010000030">
    <property type="protein sequence ID" value="MBD2197580.1"/>
    <property type="molecule type" value="Genomic_DNA"/>
</dbReference>
<accession>A0ABR8ADJ4</accession>
<keyword evidence="2" id="KW-1185">Reference proteome</keyword>
<dbReference type="RefSeq" id="WP_190547364.1">
    <property type="nucleotide sequence ID" value="NZ_CAWPNO010000063.1"/>
</dbReference>
<sequence length="45" mass="5172">MITDGSQKMYENTPKNHPSMEAIAISRQKSAIALNYELRITNYEL</sequence>
<evidence type="ECO:0000313" key="2">
    <source>
        <dbReference type="Proteomes" id="UP000658514"/>
    </source>
</evidence>
<evidence type="ECO:0000313" key="1">
    <source>
        <dbReference type="EMBL" id="MBD2197580.1"/>
    </source>
</evidence>